<sequence>MSTNPNATISQSMSSMRRWPSYLTSKVRPVCQPSSLPVNTQFFTNQTALVYTLTSVWQGEPRRTISPSLTYLGNVLEQCVVNSIQIDLGGQDRAANQLALTEWGATVRTYVICQISTPTGPVFLNITQSYDYVPDTVSFSQVTTFLGSGIVSRDRKTRASLWWGESLMSAFWTELTSDMQNETRTRTRTRSKGGWPIRKGSLYFVPQQGARIEDDDFFSFFQAQFIKATQPGEYEYPSRTDDLLSITDLARNAAYPNIWMPANNLAKAAYAMVLADLGQSEQTMLTDEELLRSFTANIASAQDKSTNAKPGPATKSYDETTSGPLSVTPSVISAQYLCQVPRMRSPGTLLLAILVADLVFLQTAWQLYKFLCEFLLTRRYPEANWCHGCSDKPAASQLMHPVGTADGKHYSLVQQRDIEVRLVERA</sequence>
<dbReference type="Proteomes" id="UP001056012">
    <property type="component" value="Chromosome 2"/>
</dbReference>
<dbReference type="OrthoDB" id="3220769at2759"/>
<dbReference type="EMBL" id="CP089275">
    <property type="protein sequence ID" value="USP74993.1"/>
    <property type="molecule type" value="Genomic_DNA"/>
</dbReference>
<accession>A0A9Q9DPB9</accession>
<protein>
    <submittedName>
        <fullName evidence="2">Uncharacterized protein</fullName>
    </submittedName>
</protein>
<name>A0A9Q9DPB9_CURCL</name>
<gene>
    <name evidence="2" type="ORF">yc1106_02267</name>
</gene>
<proteinExistence type="predicted"/>
<feature type="region of interest" description="Disordered" evidence="1">
    <location>
        <begin position="302"/>
        <end position="323"/>
    </location>
</feature>
<evidence type="ECO:0000256" key="1">
    <source>
        <dbReference type="SAM" id="MobiDB-lite"/>
    </source>
</evidence>
<dbReference type="AlphaFoldDB" id="A0A9Q9DPB9"/>
<evidence type="ECO:0000313" key="3">
    <source>
        <dbReference type="Proteomes" id="UP001056012"/>
    </source>
</evidence>
<organism evidence="2 3">
    <name type="scientific">Curvularia clavata</name>
    <dbReference type="NCBI Taxonomy" id="95742"/>
    <lineage>
        <taxon>Eukaryota</taxon>
        <taxon>Fungi</taxon>
        <taxon>Dikarya</taxon>
        <taxon>Ascomycota</taxon>
        <taxon>Pezizomycotina</taxon>
        <taxon>Dothideomycetes</taxon>
        <taxon>Pleosporomycetidae</taxon>
        <taxon>Pleosporales</taxon>
        <taxon>Pleosporineae</taxon>
        <taxon>Pleosporaceae</taxon>
        <taxon>Curvularia</taxon>
    </lineage>
</organism>
<reference evidence="2" key="1">
    <citation type="submission" date="2021-12" db="EMBL/GenBank/DDBJ databases">
        <title>Curvularia clavata genome.</title>
        <authorList>
            <person name="Cao Y."/>
        </authorList>
    </citation>
    <scope>NUCLEOTIDE SEQUENCE</scope>
    <source>
        <strain evidence="2">Yc1106</strain>
    </source>
</reference>
<keyword evidence="3" id="KW-1185">Reference proteome</keyword>
<dbReference type="VEuPathDB" id="FungiDB:yc1106_02267"/>
<evidence type="ECO:0000313" key="2">
    <source>
        <dbReference type="EMBL" id="USP74993.1"/>
    </source>
</evidence>